<organism evidence="2 3">
    <name type="scientific">Cryptobacterium curtum (strain ATCC 700683 / DSM 15641 / CCUG 43107 / 12-3)</name>
    <dbReference type="NCBI Taxonomy" id="469378"/>
    <lineage>
        <taxon>Bacteria</taxon>
        <taxon>Bacillati</taxon>
        <taxon>Actinomycetota</taxon>
        <taxon>Coriobacteriia</taxon>
        <taxon>Eggerthellales</taxon>
        <taxon>Eggerthellaceae</taxon>
        <taxon>Cryptobacterium</taxon>
    </lineage>
</organism>
<dbReference type="eggNOG" id="COG3475">
    <property type="taxonomic scope" value="Bacteria"/>
</dbReference>
<dbReference type="HOGENOM" id="CLU_075543_1_0_11"/>
<dbReference type="RefSeq" id="WP_012802990.1">
    <property type="nucleotide sequence ID" value="NC_013170.1"/>
</dbReference>
<accession>C7MN12</accession>
<evidence type="ECO:0000313" key="3">
    <source>
        <dbReference type="Proteomes" id="UP000000954"/>
    </source>
</evidence>
<reference evidence="2 3" key="1">
    <citation type="journal article" date="2009" name="Stand. Genomic Sci.">
        <title>Complete genome sequence of Cryptobacterium curtum type strain (12-3).</title>
        <authorList>
            <person name="Mavrommatis K."/>
            <person name="Pukall R."/>
            <person name="Rohde C."/>
            <person name="Chen F."/>
            <person name="Sims D."/>
            <person name="Brettin T."/>
            <person name="Kuske C."/>
            <person name="Detter J.C."/>
            <person name="Han C."/>
            <person name="Lapidus A."/>
            <person name="Copeland A."/>
            <person name="Glavina Del Rio T."/>
            <person name="Nolan M."/>
            <person name="Lucas S."/>
            <person name="Tice H."/>
            <person name="Cheng J.F."/>
            <person name="Bruce D."/>
            <person name="Goodwin L."/>
            <person name="Pitluck S."/>
            <person name="Ovchinnikova G."/>
            <person name="Pati A."/>
            <person name="Ivanova N."/>
            <person name="Chen A."/>
            <person name="Palaniappan K."/>
            <person name="Chain P."/>
            <person name="D'haeseleer P."/>
            <person name="Goker M."/>
            <person name="Bristow J."/>
            <person name="Eisen J.A."/>
            <person name="Markowitz V."/>
            <person name="Hugenholtz P."/>
            <person name="Rohde M."/>
            <person name="Klenk H.P."/>
            <person name="Kyrpides N.C."/>
        </authorList>
    </citation>
    <scope>NUCLEOTIDE SEQUENCE [LARGE SCALE GENOMIC DNA]</scope>
    <source>
        <strain evidence="3">ATCC 700683 / DSM 15641 / 12-3</strain>
    </source>
</reference>
<name>C7MN12_CRYCD</name>
<sequence>MRKLKLDEIRAIQMDILLRVDKLCQEEDLAYELAYGTLIGAVRHQGYIPWDDDIDLIMPYPDYRKLIDIVNKQGTGGILDGRYRFAAALVESDLPYHASFMKVYDNRTRAESSALRSSQGFREGVFIDIFPLSGLPTNEADRTEVLERFRRINDGRYYCVTKPQRWEFNPLYPKRAAKNAWGYLSARFKPASWWVARCADVLENLPAPDDSPWTCVLPSWGADGKTFLEGNPWFPTKRVSFEGHDLPIPENYDFILHRQYGDYRKLPPKEEQVTSHDQDFYLLEEGDLES</sequence>
<dbReference type="EMBL" id="CP001682">
    <property type="protein sequence ID" value="ACU94302.1"/>
    <property type="molecule type" value="Genomic_DNA"/>
</dbReference>
<dbReference type="KEGG" id="ccu:Ccur_05850"/>
<proteinExistence type="predicted"/>
<dbReference type="Proteomes" id="UP000000954">
    <property type="component" value="Chromosome"/>
</dbReference>
<protein>
    <submittedName>
        <fullName evidence="2">LPS biosynthesis protein</fullName>
    </submittedName>
</protein>
<evidence type="ECO:0000259" key="1">
    <source>
        <dbReference type="Pfam" id="PF04991"/>
    </source>
</evidence>
<dbReference type="PANTHER" id="PTHR43404:SF2">
    <property type="entry name" value="LIPOPOLYSACCHARIDE CHOLINEPHOSPHOTRANSFERASE LICD"/>
    <property type="match status" value="1"/>
</dbReference>
<dbReference type="OrthoDB" id="3780655at2"/>
<gene>
    <name evidence="2" type="ordered locus">Ccur_05850</name>
</gene>
<dbReference type="STRING" id="469378.Ccur_05850"/>
<dbReference type="PANTHER" id="PTHR43404">
    <property type="entry name" value="LIPOPOLYSACCHARIDE CHOLINEPHOSPHOTRANSFERASE LICD"/>
    <property type="match status" value="1"/>
</dbReference>
<dbReference type="AlphaFoldDB" id="C7MN12"/>
<dbReference type="InterPro" id="IPR052942">
    <property type="entry name" value="LPS_cholinephosphotransferase"/>
</dbReference>
<dbReference type="GO" id="GO:0009100">
    <property type="term" value="P:glycoprotein metabolic process"/>
    <property type="evidence" value="ECO:0007669"/>
    <property type="project" value="UniProtKB-ARBA"/>
</dbReference>
<evidence type="ECO:0000313" key="2">
    <source>
        <dbReference type="EMBL" id="ACU94302.1"/>
    </source>
</evidence>
<feature type="domain" description="LicD/FKTN/FKRP nucleotidyltransferase" evidence="1">
    <location>
        <begin position="24"/>
        <end position="261"/>
    </location>
</feature>
<dbReference type="Pfam" id="PF04991">
    <property type="entry name" value="LicD"/>
    <property type="match status" value="1"/>
</dbReference>
<keyword evidence="3" id="KW-1185">Reference proteome</keyword>
<dbReference type="InterPro" id="IPR007074">
    <property type="entry name" value="LicD/FKTN/FKRP_NTP_transf"/>
</dbReference>